<dbReference type="Pfam" id="PF01725">
    <property type="entry name" value="Ham1p_like"/>
    <property type="match status" value="1"/>
</dbReference>
<keyword evidence="13" id="KW-0694">RNA-binding</keyword>
<dbReference type="PANTHER" id="PTHR11953:SF0">
    <property type="entry name" value="EXOSOME COMPLEX COMPONENT RRP41"/>
    <property type="match status" value="1"/>
</dbReference>
<evidence type="ECO:0000256" key="10">
    <source>
        <dbReference type="ARBA" id="ARBA00022741"/>
    </source>
</evidence>
<evidence type="ECO:0000256" key="6">
    <source>
        <dbReference type="ARBA" id="ARBA00022679"/>
    </source>
</evidence>
<accession>A0A1Y2T6A3</accession>
<name>A0A1Y2T6A3_SYMTR</name>
<dbReference type="GO" id="GO:0009117">
    <property type="term" value="P:nucleotide metabolic process"/>
    <property type="evidence" value="ECO:0007669"/>
    <property type="project" value="UniProtKB-KW"/>
</dbReference>
<dbReference type="Proteomes" id="UP000194267">
    <property type="component" value="Unassembled WGS sequence"/>
</dbReference>
<dbReference type="AlphaFoldDB" id="A0A1Y2T6A3"/>
<keyword evidence="12 18" id="KW-0460">Magnesium</keyword>
<dbReference type="InterPro" id="IPR036345">
    <property type="entry name" value="ExoRNase_PH_dom2_sf"/>
</dbReference>
<comment type="function">
    <text evidence="17">Phosphorolytic 3'-5' exoribonuclease that plays an important role in tRNA 3'-end maturation. Removes nucleotide residues following the 3'-CCA terminus of tRNAs; can also add nucleotides to the ends of RNA molecules by using nucleoside diphosphates as substrates, but this may not be physiologically important. Probably plays a role in initiation of 16S rRNA degradation (leading to ribosome degradation) during starvation.</text>
</comment>
<dbReference type="GO" id="GO:0036220">
    <property type="term" value="F:ITP diphosphatase activity"/>
    <property type="evidence" value="ECO:0007669"/>
    <property type="project" value="UniProtKB-UniRule"/>
</dbReference>
<dbReference type="InterPro" id="IPR002381">
    <property type="entry name" value="RNase_PH_bac-type"/>
</dbReference>
<feature type="binding site" evidence="18">
    <location>
        <begin position="423"/>
        <end position="424"/>
    </location>
    <ligand>
        <name>substrate</name>
    </ligand>
</feature>
<feature type="binding site" evidence="18">
    <location>
        <position position="418"/>
    </location>
    <ligand>
        <name>substrate</name>
    </ligand>
</feature>
<feature type="binding site" evidence="18">
    <location>
        <position position="315"/>
    </location>
    <ligand>
        <name>Mg(2+)</name>
        <dbReference type="ChEBI" id="CHEBI:18420"/>
    </ligand>
</feature>
<dbReference type="SUPFAM" id="SSF52972">
    <property type="entry name" value="ITPase-like"/>
    <property type="match status" value="1"/>
</dbReference>
<evidence type="ECO:0000256" key="1">
    <source>
        <dbReference type="ARBA" id="ARBA00006678"/>
    </source>
</evidence>
<comment type="catalytic activity">
    <reaction evidence="15 18">
        <text>dITP + H2O = dIMP + diphosphate + H(+)</text>
        <dbReference type="Rhea" id="RHEA:28342"/>
        <dbReference type="ChEBI" id="CHEBI:15377"/>
        <dbReference type="ChEBI" id="CHEBI:15378"/>
        <dbReference type="ChEBI" id="CHEBI:33019"/>
        <dbReference type="ChEBI" id="CHEBI:61194"/>
        <dbReference type="ChEBI" id="CHEBI:61382"/>
        <dbReference type="EC" id="3.6.1.66"/>
    </reaction>
</comment>
<evidence type="ECO:0000256" key="14">
    <source>
        <dbReference type="ARBA" id="ARBA00023080"/>
    </source>
</evidence>
<dbReference type="HAMAP" id="MF_01405">
    <property type="entry name" value="Non_canon_purine_NTPase"/>
    <property type="match status" value="1"/>
</dbReference>
<dbReference type="GO" id="GO:0000166">
    <property type="term" value="F:nucleotide binding"/>
    <property type="evidence" value="ECO:0007669"/>
    <property type="project" value="UniProtKB-KW"/>
</dbReference>
<feature type="active site" description="Proton acceptor" evidence="18">
    <location>
        <position position="315"/>
    </location>
</feature>
<evidence type="ECO:0000256" key="7">
    <source>
        <dbReference type="ARBA" id="ARBA00022694"/>
    </source>
</evidence>
<dbReference type="InterPro" id="IPR001247">
    <property type="entry name" value="ExoRNase_PH_dom1"/>
</dbReference>
<comment type="caution">
    <text evidence="22">The sequence shown here is derived from an EMBL/GenBank/DDBJ whole genome shotgun (WGS) entry which is preliminary data.</text>
</comment>
<dbReference type="CDD" id="cd00515">
    <property type="entry name" value="HAM1"/>
    <property type="match status" value="1"/>
</dbReference>
<keyword evidence="6 17" id="KW-0808">Transferase</keyword>
<dbReference type="GO" id="GO:0009146">
    <property type="term" value="P:purine nucleoside triphosphate catabolic process"/>
    <property type="evidence" value="ECO:0007669"/>
    <property type="project" value="UniProtKB-UniRule"/>
</dbReference>
<evidence type="ECO:0000313" key="22">
    <source>
        <dbReference type="EMBL" id="OTA41980.1"/>
    </source>
</evidence>
<dbReference type="EC" id="3.6.1.66" evidence="18"/>
<evidence type="ECO:0000256" key="15">
    <source>
        <dbReference type="ARBA" id="ARBA00051875"/>
    </source>
</evidence>
<dbReference type="SUPFAM" id="SSF55666">
    <property type="entry name" value="Ribonuclease PH domain 2-like"/>
    <property type="match status" value="1"/>
</dbReference>
<dbReference type="InterPro" id="IPR015847">
    <property type="entry name" value="ExoRNase_PH_dom2"/>
</dbReference>
<dbReference type="InterPro" id="IPR020568">
    <property type="entry name" value="Ribosomal_Su5_D2-typ_SF"/>
</dbReference>
<comment type="subunit">
    <text evidence="17">Homohexameric ring arranged as a trimer of dimers.</text>
</comment>
<dbReference type="SUPFAM" id="SSF54211">
    <property type="entry name" value="Ribosomal protein S5 domain 2-like"/>
    <property type="match status" value="1"/>
</dbReference>
<comment type="cofactor">
    <cofactor evidence="18">
        <name>Mg(2+)</name>
        <dbReference type="ChEBI" id="CHEBI:18420"/>
    </cofactor>
    <text evidence="18">Binds 1 Mg(2+) ion per subunit.</text>
</comment>
<comment type="catalytic activity">
    <reaction evidence="18">
        <text>ITP + H2O = IMP + diphosphate + H(+)</text>
        <dbReference type="Rhea" id="RHEA:29399"/>
        <dbReference type="ChEBI" id="CHEBI:15377"/>
        <dbReference type="ChEBI" id="CHEBI:15378"/>
        <dbReference type="ChEBI" id="CHEBI:33019"/>
        <dbReference type="ChEBI" id="CHEBI:58053"/>
        <dbReference type="ChEBI" id="CHEBI:61402"/>
        <dbReference type="EC" id="3.6.1.66"/>
    </reaction>
</comment>
<dbReference type="NCBIfam" id="TIGR01966">
    <property type="entry name" value="RNasePH"/>
    <property type="match status" value="1"/>
</dbReference>
<dbReference type="FunFam" id="3.90.950.10:FF:000001">
    <property type="entry name" value="dITP/XTP pyrophosphatase"/>
    <property type="match status" value="1"/>
</dbReference>
<dbReference type="HAMAP" id="MF_00564">
    <property type="entry name" value="RNase_PH"/>
    <property type="match status" value="1"/>
</dbReference>
<keyword evidence="5 17" id="KW-0820">tRNA-binding</keyword>
<dbReference type="GO" id="GO:0016075">
    <property type="term" value="P:rRNA catabolic process"/>
    <property type="evidence" value="ECO:0007669"/>
    <property type="project" value="UniProtKB-UniRule"/>
</dbReference>
<comment type="catalytic activity">
    <reaction evidence="17">
        <text>tRNA(n+1) + phosphate = tRNA(n) + a ribonucleoside 5'-diphosphate</text>
        <dbReference type="Rhea" id="RHEA:10628"/>
        <dbReference type="Rhea" id="RHEA-COMP:17343"/>
        <dbReference type="Rhea" id="RHEA-COMP:17344"/>
        <dbReference type="ChEBI" id="CHEBI:43474"/>
        <dbReference type="ChEBI" id="CHEBI:57930"/>
        <dbReference type="ChEBI" id="CHEBI:173114"/>
        <dbReference type="EC" id="2.7.7.56"/>
    </reaction>
</comment>
<proteinExistence type="inferred from homology"/>
<dbReference type="InterPro" id="IPR050080">
    <property type="entry name" value="RNase_PH"/>
</dbReference>
<dbReference type="GO" id="GO:0031125">
    <property type="term" value="P:rRNA 3'-end processing"/>
    <property type="evidence" value="ECO:0007669"/>
    <property type="project" value="UniProtKB-ARBA"/>
</dbReference>
<keyword evidence="8 17" id="KW-0548">Nucleotidyltransferase</keyword>
<comment type="function">
    <text evidence="18">Pyrophosphatase that catalyzes the hydrolysis of nucleoside triphosphates to their monophosphate derivatives, with a high preference for the non-canonical purine nucleotides XTP (xanthosine triphosphate), dITP (deoxyinosine triphosphate) and ITP. Seems to function as a house-cleaning enzyme that removes non-canonical purine nucleotides from the nucleotide pool, thus preventing their incorporation into DNA/RNA and avoiding chromosomal lesions.</text>
</comment>
<evidence type="ECO:0000259" key="20">
    <source>
        <dbReference type="Pfam" id="PF01138"/>
    </source>
</evidence>
<evidence type="ECO:0000256" key="11">
    <source>
        <dbReference type="ARBA" id="ARBA00022801"/>
    </source>
</evidence>
<organism evidence="22 23">
    <name type="scientific">Symbiobacterium thermophilum</name>
    <dbReference type="NCBI Taxonomy" id="2734"/>
    <lineage>
        <taxon>Bacteria</taxon>
        <taxon>Bacillati</taxon>
        <taxon>Bacillota</taxon>
        <taxon>Clostridia</taxon>
        <taxon>Eubacteriales</taxon>
        <taxon>Symbiobacteriaceae</taxon>
        <taxon>Symbiobacterium</taxon>
    </lineage>
</organism>
<dbReference type="GO" id="GO:0008033">
    <property type="term" value="P:tRNA processing"/>
    <property type="evidence" value="ECO:0007669"/>
    <property type="project" value="UniProtKB-UniRule"/>
</dbReference>
<dbReference type="GO" id="GO:0035870">
    <property type="term" value="F:dITP diphosphatase activity"/>
    <property type="evidence" value="ECO:0007669"/>
    <property type="project" value="UniProtKB-UniRule"/>
</dbReference>
<keyword evidence="7 17" id="KW-0819">tRNA processing</keyword>
<keyword evidence="9 18" id="KW-0479">Metal-binding</keyword>
<dbReference type="CDD" id="cd11362">
    <property type="entry name" value="RNase_PH_bact"/>
    <property type="match status" value="1"/>
</dbReference>
<evidence type="ECO:0000256" key="4">
    <source>
        <dbReference type="ARBA" id="ARBA00022552"/>
    </source>
</evidence>
<comment type="subunit">
    <text evidence="3 18">Homodimer.</text>
</comment>
<protein>
    <recommendedName>
        <fullName evidence="17 18">Multifunctional fusion protein</fullName>
    </recommendedName>
    <domain>
        <recommendedName>
            <fullName evidence="18">dITP/XTP pyrophosphatase</fullName>
            <ecNumber evidence="18">3.6.1.66</ecNumber>
        </recommendedName>
        <alternativeName>
            <fullName evidence="18">Non-canonical purine NTP pyrophosphatase</fullName>
        </alternativeName>
        <alternativeName>
            <fullName evidence="18">Non-standard purine NTP pyrophosphatase</fullName>
        </alternativeName>
        <alternativeName>
            <fullName evidence="18">Nucleoside-triphosphate diphosphatase</fullName>
        </alternativeName>
        <alternativeName>
            <fullName evidence="18">Nucleoside-triphosphate pyrophosphatase</fullName>
            <shortName evidence="18">NTPase</shortName>
        </alternativeName>
    </domain>
    <domain>
        <recommendedName>
            <fullName evidence="17">Ribonuclease PH</fullName>
            <shortName evidence="17">RNase PH</shortName>
            <ecNumber evidence="17">2.7.7.56</ecNumber>
        </recommendedName>
        <alternativeName>
            <fullName evidence="17">tRNA nucleotidyltransferase</fullName>
        </alternativeName>
    </domain>
</protein>
<dbReference type="PROSITE" id="PS01277">
    <property type="entry name" value="RIBONUCLEASE_PH"/>
    <property type="match status" value="1"/>
</dbReference>
<keyword evidence="14 18" id="KW-0546">Nucleotide metabolism</keyword>
<evidence type="ECO:0000256" key="19">
    <source>
        <dbReference type="RuleBase" id="RU003781"/>
    </source>
</evidence>
<dbReference type="EC" id="2.7.7.56" evidence="17"/>
<sequence>MRQDGRLPHEMRPVRITRHYNIHAEGSVLIEVGRTRVICTATLEDRVPPFLRGRGEGWITAEYGMLPRATGQRTAREAARGRQGGRTMEIQRLIGRALRSVIDLAALGERTLIIDCDVIQADGGTRTASITGAYVAMVDALAGLRAAGLIDRLPVKDYLAATSVGVVGGVPVLDLTYEEDSRAAVDLNLVMTGSGEVVEIQGTGEERPFSRRELEELLALAESGVRRLVALQREQLGPLGVEVGAVVTEASGIGHQEPGEGAGVPFAPGGGGIEIVGLDPDAPEVSETGDTFEENALIKARAASALTGLPALAEDSGIVVDALGGEPGVHSARWVPGSDEDRVRALLARMAEVPAERRTARYVSVIAVVLPSGREELFRGELEGRLAEAPRGTGGFGYDPIFVVADGRTVAEMTLEEKNGISHRSRALARCLERLPALLEEG</sequence>
<evidence type="ECO:0000256" key="17">
    <source>
        <dbReference type="HAMAP-Rule" id="MF_00564"/>
    </source>
</evidence>
<dbReference type="EMBL" id="LWLV01000127">
    <property type="protein sequence ID" value="OTA41980.1"/>
    <property type="molecule type" value="Genomic_DNA"/>
</dbReference>
<feature type="domain" description="Exoribonuclease phosphorolytic" evidence="21">
    <location>
        <begin position="157"/>
        <end position="223"/>
    </location>
</feature>
<keyword evidence="11 18" id="KW-0378">Hydrolase</keyword>
<evidence type="ECO:0000256" key="16">
    <source>
        <dbReference type="ARBA" id="ARBA00052017"/>
    </source>
</evidence>
<evidence type="ECO:0000256" key="12">
    <source>
        <dbReference type="ARBA" id="ARBA00022842"/>
    </source>
</evidence>
<comment type="catalytic activity">
    <reaction evidence="16 18">
        <text>XTP + H2O = XMP + diphosphate + H(+)</text>
        <dbReference type="Rhea" id="RHEA:28610"/>
        <dbReference type="ChEBI" id="CHEBI:15377"/>
        <dbReference type="ChEBI" id="CHEBI:15378"/>
        <dbReference type="ChEBI" id="CHEBI:33019"/>
        <dbReference type="ChEBI" id="CHEBI:57464"/>
        <dbReference type="ChEBI" id="CHEBI:61314"/>
        <dbReference type="EC" id="3.6.1.66"/>
    </reaction>
</comment>
<dbReference type="Gene3D" id="3.90.950.10">
    <property type="match status" value="1"/>
</dbReference>
<feature type="domain" description="Exoribonuclease phosphorolytic" evidence="20">
    <location>
        <begin position="10"/>
        <end position="140"/>
    </location>
</feature>
<evidence type="ECO:0000313" key="23">
    <source>
        <dbReference type="Proteomes" id="UP000194267"/>
    </source>
</evidence>
<evidence type="ECO:0000256" key="8">
    <source>
        <dbReference type="ARBA" id="ARBA00022695"/>
    </source>
</evidence>
<evidence type="ECO:0000259" key="21">
    <source>
        <dbReference type="Pfam" id="PF03725"/>
    </source>
</evidence>
<feature type="binding site" evidence="18">
    <location>
        <begin position="396"/>
        <end position="399"/>
    </location>
    <ligand>
        <name>substrate</name>
    </ligand>
</feature>
<evidence type="ECO:0000256" key="3">
    <source>
        <dbReference type="ARBA" id="ARBA00011738"/>
    </source>
</evidence>
<evidence type="ECO:0000256" key="2">
    <source>
        <dbReference type="ARBA" id="ARBA00008023"/>
    </source>
</evidence>
<dbReference type="InterPro" id="IPR018336">
    <property type="entry name" value="RNase_PH_CS"/>
</dbReference>
<dbReference type="Pfam" id="PF03725">
    <property type="entry name" value="RNase_PH_C"/>
    <property type="match status" value="1"/>
</dbReference>
<dbReference type="FunFam" id="3.30.230.70:FF:000003">
    <property type="entry name" value="Ribonuclease PH"/>
    <property type="match status" value="1"/>
</dbReference>
<dbReference type="GO" id="GO:0000049">
    <property type="term" value="F:tRNA binding"/>
    <property type="evidence" value="ECO:0007669"/>
    <property type="project" value="UniProtKB-UniRule"/>
</dbReference>
<dbReference type="PANTHER" id="PTHR11953">
    <property type="entry name" value="EXOSOME COMPLEX COMPONENT"/>
    <property type="match status" value="1"/>
</dbReference>
<dbReference type="Pfam" id="PF01138">
    <property type="entry name" value="RNase_PH"/>
    <property type="match status" value="1"/>
</dbReference>
<feature type="binding site" evidence="17">
    <location>
        <position position="86"/>
    </location>
    <ligand>
        <name>phosphate</name>
        <dbReference type="ChEBI" id="CHEBI:43474"/>
        <note>substrate</note>
    </ligand>
</feature>
<dbReference type="NCBIfam" id="TIGR00042">
    <property type="entry name" value="RdgB/HAM1 family non-canonical purine NTP pyrophosphatase"/>
    <property type="match status" value="1"/>
</dbReference>
<comment type="caution">
    <text evidence="18">Lacks conserved residue(s) required for the propagation of feature annotation.</text>
</comment>
<feature type="binding site" evidence="17">
    <location>
        <begin position="124"/>
        <end position="126"/>
    </location>
    <ligand>
        <name>phosphate</name>
        <dbReference type="ChEBI" id="CHEBI:43474"/>
        <note>substrate</note>
    </ligand>
</feature>
<dbReference type="GO" id="GO:0046872">
    <property type="term" value="F:metal ion binding"/>
    <property type="evidence" value="ECO:0007669"/>
    <property type="project" value="UniProtKB-KW"/>
</dbReference>
<dbReference type="GO" id="GO:0000175">
    <property type="term" value="F:3'-5'-RNA exonuclease activity"/>
    <property type="evidence" value="ECO:0007669"/>
    <property type="project" value="UniProtKB-UniRule"/>
</dbReference>
<evidence type="ECO:0000256" key="9">
    <source>
        <dbReference type="ARBA" id="ARBA00022723"/>
    </source>
</evidence>
<dbReference type="InterPro" id="IPR027408">
    <property type="entry name" value="PNPase/RNase_PH_dom_sf"/>
</dbReference>
<gene>
    <name evidence="17" type="primary">rph</name>
    <name evidence="22" type="ORF">A6D92_02395</name>
</gene>
<dbReference type="GO" id="GO:0009022">
    <property type="term" value="F:tRNA nucleotidyltransferase activity"/>
    <property type="evidence" value="ECO:0007669"/>
    <property type="project" value="UniProtKB-UniRule"/>
</dbReference>
<comment type="similarity">
    <text evidence="2 18 19">Belongs to the HAM1 NTPase family.</text>
</comment>
<keyword evidence="4 17" id="KW-0698">rRNA processing</keyword>
<keyword evidence="10 18" id="KW-0547">Nucleotide-binding</keyword>
<evidence type="ECO:0000256" key="13">
    <source>
        <dbReference type="ARBA" id="ARBA00022884"/>
    </source>
</evidence>
<dbReference type="Gene3D" id="3.30.230.70">
    <property type="entry name" value="GHMP Kinase, N-terminal domain"/>
    <property type="match status" value="1"/>
</dbReference>
<dbReference type="GO" id="GO:0036222">
    <property type="term" value="F:XTP diphosphatase activity"/>
    <property type="evidence" value="ECO:0007669"/>
    <property type="project" value="UniProtKB-UniRule"/>
</dbReference>
<comment type="similarity">
    <text evidence="1 17">Belongs to the RNase PH family.</text>
</comment>
<dbReference type="InterPro" id="IPR029001">
    <property type="entry name" value="ITPase-like_fam"/>
</dbReference>
<evidence type="ECO:0000256" key="5">
    <source>
        <dbReference type="ARBA" id="ARBA00022555"/>
    </source>
</evidence>
<reference evidence="23" key="1">
    <citation type="submission" date="2016-04" db="EMBL/GenBank/DDBJ databases">
        <authorList>
            <person name="Antunes L.P."/>
            <person name="Martins L.F."/>
            <person name="Pereira R.V."/>
            <person name="Thomas A.M."/>
            <person name="Barbosa D."/>
            <person name="Nascimento L."/>
            <person name="Silva G.M."/>
            <person name="Condomitti G.W."/>
            <person name="Digiampietri L.A."/>
            <person name="Lombardi K.C."/>
            <person name="Ramos P.L."/>
            <person name="Quaggio R.B."/>
            <person name="Oliveira J.C."/>
            <person name="Pascon R.C."/>
            <person name="Cruz J.B."/>
            <person name="Silva A.M."/>
            <person name="Setubal J.C."/>
        </authorList>
    </citation>
    <scope>NUCLEOTIDE SEQUENCE [LARGE SCALE GENOMIC DNA]</scope>
</reference>
<feature type="binding site" evidence="18">
    <location>
        <position position="316"/>
    </location>
    <ligand>
        <name>substrate</name>
    </ligand>
</feature>
<evidence type="ECO:0000256" key="18">
    <source>
        <dbReference type="HAMAP-Rule" id="MF_01405"/>
    </source>
</evidence>
<dbReference type="GO" id="GO:0017111">
    <property type="term" value="F:ribonucleoside triphosphate phosphatase activity"/>
    <property type="evidence" value="ECO:0007669"/>
    <property type="project" value="InterPro"/>
</dbReference>
<dbReference type="InterPro" id="IPR002637">
    <property type="entry name" value="RdgB/HAM1"/>
</dbReference>
<dbReference type="InterPro" id="IPR020922">
    <property type="entry name" value="dITP/XTP_pyrophosphatase"/>
</dbReference>